<dbReference type="Proteomes" id="UP001283361">
    <property type="component" value="Unassembled WGS sequence"/>
</dbReference>
<gene>
    <name evidence="1" type="ORF">RRG08_063544</name>
</gene>
<evidence type="ECO:0000313" key="1">
    <source>
        <dbReference type="EMBL" id="KAK3752690.1"/>
    </source>
</evidence>
<keyword evidence="2" id="KW-1185">Reference proteome</keyword>
<comment type="caution">
    <text evidence="1">The sequence shown here is derived from an EMBL/GenBank/DDBJ whole genome shotgun (WGS) entry which is preliminary data.</text>
</comment>
<reference evidence="1" key="1">
    <citation type="journal article" date="2023" name="G3 (Bethesda)">
        <title>A reference genome for the long-term kleptoplast-retaining sea slug Elysia crispata morphotype clarki.</title>
        <authorList>
            <person name="Eastman K.E."/>
            <person name="Pendleton A.L."/>
            <person name="Shaikh M.A."/>
            <person name="Suttiyut T."/>
            <person name="Ogas R."/>
            <person name="Tomko P."/>
            <person name="Gavelis G."/>
            <person name="Widhalm J.R."/>
            <person name="Wisecaver J.H."/>
        </authorList>
    </citation>
    <scope>NUCLEOTIDE SEQUENCE</scope>
    <source>
        <strain evidence="1">ECLA1</strain>
    </source>
</reference>
<proteinExistence type="predicted"/>
<name>A0AAE0YQD4_9GAST</name>
<dbReference type="EMBL" id="JAWDGP010005743">
    <property type="protein sequence ID" value="KAK3752690.1"/>
    <property type="molecule type" value="Genomic_DNA"/>
</dbReference>
<dbReference type="AlphaFoldDB" id="A0AAE0YQD4"/>
<sequence length="68" mass="7564">MSLKTCIELKIVMFQFPIVHYSRLCVLVVSNTNQLNYPSAPVYTVIFMASLNSDGFPTELESYIGAAS</sequence>
<evidence type="ECO:0000313" key="2">
    <source>
        <dbReference type="Proteomes" id="UP001283361"/>
    </source>
</evidence>
<protein>
    <submittedName>
        <fullName evidence="1">Uncharacterized protein</fullName>
    </submittedName>
</protein>
<organism evidence="1 2">
    <name type="scientific">Elysia crispata</name>
    <name type="common">lettuce slug</name>
    <dbReference type="NCBI Taxonomy" id="231223"/>
    <lineage>
        <taxon>Eukaryota</taxon>
        <taxon>Metazoa</taxon>
        <taxon>Spiralia</taxon>
        <taxon>Lophotrochozoa</taxon>
        <taxon>Mollusca</taxon>
        <taxon>Gastropoda</taxon>
        <taxon>Heterobranchia</taxon>
        <taxon>Euthyneura</taxon>
        <taxon>Panpulmonata</taxon>
        <taxon>Sacoglossa</taxon>
        <taxon>Placobranchoidea</taxon>
        <taxon>Plakobranchidae</taxon>
        <taxon>Elysia</taxon>
    </lineage>
</organism>
<accession>A0AAE0YQD4</accession>